<name>A0ABY8UVR6_9BACI</name>
<accession>A0ABY8UVR6</accession>
<evidence type="ECO:0000313" key="1">
    <source>
        <dbReference type="EMBL" id="WIF97403.1"/>
    </source>
</evidence>
<protein>
    <submittedName>
        <fullName evidence="1">YuzD family protein</fullName>
    </submittedName>
</protein>
<keyword evidence="2" id="KW-1185">Reference proteome</keyword>
<dbReference type="EMBL" id="CP126446">
    <property type="protein sequence ID" value="WIF97403.1"/>
    <property type="molecule type" value="Genomic_DNA"/>
</dbReference>
<sequence>MGQIEITVYGAEERCASCVNAPGSKETFEWLQAAIGRKYPGEHFQFQYVDISTPAVEEEHADYIKRIEDEEFFYPLIVMDGKVIGEGDPRLKTVFSAIEEKGVQTNG</sequence>
<dbReference type="RefSeq" id="WP_231418877.1">
    <property type="nucleotide sequence ID" value="NZ_CP126446.1"/>
</dbReference>
<dbReference type="InterPro" id="IPR009190">
    <property type="entry name" value="DUF1462"/>
</dbReference>
<gene>
    <name evidence="1" type="ORF">QNI29_16955</name>
</gene>
<dbReference type="InterPro" id="IPR038218">
    <property type="entry name" value="YuzD-like_sp"/>
</dbReference>
<evidence type="ECO:0000313" key="2">
    <source>
        <dbReference type="Proteomes" id="UP001236652"/>
    </source>
</evidence>
<dbReference type="SUPFAM" id="SSF52833">
    <property type="entry name" value="Thioredoxin-like"/>
    <property type="match status" value="1"/>
</dbReference>
<dbReference type="PIRSF" id="PIRSF010603">
    <property type="entry name" value="UCP010603"/>
    <property type="match status" value="1"/>
</dbReference>
<reference evidence="1 2" key="1">
    <citation type="submission" date="2023-05" db="EMBL/GenBank/DDBJ databases">
        <title>Comparative genomics reveals the evidence of polycyclic aromatic hydrocarbons degradation in moderately halophilic genus Pontibacillus.</title>
        <authorList>
            <person name="Yang H."/>
            <person name="Qian Z."/>
        </authorList>
    </citation>
    <scope>NUCLEOTIDE SEQUENCE [LARGE SCALE GENOMIC DNA]</scope>
    <source>
        <strain evidence="2">HN14</strain>
    </source>
</reference>
<organism evidence="1 2">
    <name type="scientific">Pontibacillus chungwhensis</name>
    <dbReference type="NCBI Taxonomy" id="265426"/>
    <lineage>
        <taxon>Bacteria</taxon>
        <taxon>Bacillati</taxon>
        <taxon>Bacillota</taxon>
        <taxon>Bacilli</taxon>
        <taxon>Bacillales</taxon>
        <taxon>Bacillaceae</taxon>
        <taxon>Pontibacillus</taxon>
    </lineage>
</organism>
<dbReference type="Gene3D" id="3.40.30.30">
    <property type="entry name" value="Hypothetical protein sa0798"/>
    <property type="match status" value="1"/>
</dbReference>
<proteinExistence type="predicted"/>
<dbReference type="InterPro" id="IPR036249">
    <property type="entry name" value="Thioredoxin-like_sf"/>
</dbReference>
<dbReference type="Proteomes" id="UP001236652">
    <property type="component" value="Chromosome"/>
</dbReference>
<dbReference type="Pfam" id="PF07315">
    <property type="entry name" value="DUF1462"/>
    <property type="match status" value="1"/>
</dbReference>